<dbReference type="AlphaFoldDB" id="A0A9K3MZK8"/>
<organism evidence="1 2">
    <name type="scientific">Helianthus annuus</name>
    <name type="common">Common sunflower</name>
    <dbReference type="NCBI Taxonomy" id="4232"/>
    <lineage>
        <taxon>Eukaryota</taxon>
        <taxon>Viridiplantae</taxon>
        <taxon>Streptophyta</taxon>
        <taxon>Embryophyta</taxon>
        <taxon>Tracheophyta</taxon>
        <taxon>Spermatophyta</taxon>
        <taxon>Magnoliopsida</taxon>
        <taxon>eudicotyledons</taxon>
        <taxon>Gunneridae</taxon>
        <taxon>Pentapetalae</taxon>
        <taxon>asterids</taxon>
        <taxon>campanulids</taxon>
        <taxon>Asterales</taxon>
        <taxon>Asteraceae</taxon>
        <taxon>Asteroideae</taxon>
        <taxon>Heliantheae alliance</taxon>
        <taxon>Heliantheae</taxon>
        <taxon>Helianthus</taxon>
    </lineage>
</organism>
<evidence type="ECO:0000313" key="2">
    <source>
        <dbReference type="Proteomes" id="UP000215914"/>
    </source>
</evidence>
<dbReference type="Proteomes" id="UP000215914">
    <property type="component" value="Unassembled WGS sequence"/>
</dbReference>
<name>A0A9K3MZK8_HELAN</name>
<reference evidence="1" key="1">
    <citation type="journal article" date="2017" name="Nature">
        <title>The sunflower genome provides insights into oil metabolism, flowering and Asterid evolution.</title>
        <authorList>
            <person name="Badouin H."/>
            <person name="Gouzy J."/>
            <person name="Grassa C.J."/>
            <person name="Murat F."/>
            <person name="Staton S.E."/>
            <person name="Cottret L."/>
            <person name="Lelandais-Briere C."/>
            <person name="Owens G.L."/>
            <person name="Carrere S."/>
            <person name="Mayjonade B."/>
            <person name="Legrand L."/>
            <person name="Gill N."/>
            <person name="Kane N.C."/>
            <person name="Bowers J.E."/>
            <person name="Hubner S."/>
            <person name="Bellec A."/>
            <person name="Berard A."/>
            <person name="Berges H."/>
            <person name="Blanchet N."/>
            <person name="Boniface M.C."/>
            <person name="Brunel D."/>
            <person name="Catrice O."/>
            <person name="Chaidir N."/>
            <person name="Claudel C."/>
            <person name="Donnadieu C."/>
            <person name="Faraut T."/>
            <person name="Fievet G."/>
            <person name="Helmstetter N."/>
            <person name="King M."/>
            <person name="Knapp S.J."/>
            <person name="Lai Z."/>
            <person name="Le Paslier M.C."/>
            <person name="Lippi Y."/>
            <person name="Lorenzon L."/>
            <person name="Mandel J.R."/>
            <person name="Marage G."/>
            <person name="Marchand G."/>
            <person name="Marquand E."/>
            <person name="Bret-Mestries E."/>
            <person name="Morien E."/>
            <person name="Nambeesan S."/>
            <person name="Nguyen T."/>
            <person name="Pegot-Espagnet P."/>
            <person name="Pouilly N."/>
            <person name="Raftis F."/>
            <person name="Sallet E."/>
            <person name="Schiex T."/>
            <person name="Thomas J."/>
            <person name="Vandecasteele C."/>
            <person name="Vares D."/>
            <person name="Vear F."/>
            <person name="Vautrin S."/>
            <person name="Crespi M."/>
            <person name="Mangin B."/>
            <person name="Burke J.M."/>
            <person name="Salse J."/>
            <person name="Munos S."/>
            <person name="Vincourt P."/>
            <person name="Rieseberg L.H."/>
            <person name="Langlade N.B."/>
        </authorList>
    </citation>
    <scope>NUCLEOTIDE SEQUENCE</scope>
    <source>
        <tissue evidence="1">Leaves</tissue>
    </source>
</reference>
<reference evidence="1" key="2">
    <citation type="submission" date="2020-06" db="EMBL/GenBank/DDBJ databases">
        <title>Helianthus annuus Genome sequencing and assembly Release 2.</title>
        <authorList>
            <person name="Gouzy J."/>
            <person name="Langlade N."/>
            <person name="Munos S."/>
        </authorList>
    </citation>
    <scope>NUCLEOTIDE SEQUENCE</scope>
    <source>
        <tissue evidence="1">Leaves</tissue>
    </source>
</reference>
<evidence type="ECO:0000313" key="1">
    <source>
        <dbReference type="EMBL" id="KAF5781490.1"/>
    </source>
</evidence>
<dbReference type="EMBL" id="MNCJ02000326">
    <property type="protein sequence ID" value="KAF5781490.1"/>
    <property type="molecule type" value="Genomic_DNA"/>
</dbReference>
<gene>
    <name evidence="1" type="ORF">HanXRQr2_Chr11g0484261</name>
</gene>
<dbReference type="Gramene" id="mRNA:HanXRQr2_Chr11g0484261">
    <property type="protein sequence ID" value="CDS:HanXRQr2_Chr11g0484261.1"/>
    <property type="gene ID" value="HanXRQr2_Chr11g0484261"/>
</dbReference>
<proteinExistence type="predicted"/>
<comment type="caution">
    <text evidence="1">The sequence shown here is derived from an EMBL/GenBank/DDBJ whole genome shotgun (WGS) entry which is preliminary data.</text>
</comment>
<accession>A0A9K3MZK8</accession>
<sequence length="64" mass="8093">MRYMIIRDHPRTRRRYCNRGREQGKAPLMQGYFFDNLMYDRVTFRRNLECRNQYSMYSGRCYNH</sequence>
<protein>
    <submittedName>
        <fullName evidence="1">Uncharacterized protein</fullName>
    </submittedName>
</protein>
<keyword evidence="2" id="KW-1185">Reference proteome</keyword>